<dbReference type="EMBL" id="JAGGLP010000028">
    <property type="protein sequence ID" value="MBP2055318.1"/>
    <property type="molecule type" value="Genomic_DNA"/>
</dbReference>
<accession>A0A1B1B0T4</accession>
<dbReference type="KEGG" id="sgs:AVL59_25295"/>
<dbReference type="EMBL" id="CP016279">
    <property type="protein sequence ID" value="ANP52410.1"/>
    <property type="molecule type" value="Genomic_DNA"/>
</dbReference>
<reference evidence="3 5" key="2">
    <citation type="submission" date="2021-03" db="EMBL/GenBank/DDBJ databases">
        <title>Genomic Encyclopedia of Type Strains, Phase IV (KMG-IV): sequencing the most valuable type-strain genomes for metagenomic binning, comparative biology and taxonomic classification.</title>
        <authorList>
            <person name="Goeker M."/>
        </authorList>
    </citation>
    <scope>NUCLEOTIDE SEQUENCE [LARGE SCALE GENOMIC DNA]</scope>
    <source>
        <strain evidence="3 5">DSM 40499</strain>
    </source>
</reference>
<evidence type="ECO:0000313" key="4">
    <source>
        <dbReference type="Proteomes" id="UP000092659"/>
    </source>
</evidence>
<feature type="signal peptide" evidence="1">
    <location>
        <begin position="1"/>
        <end position="23"/>
    </location>
</feature>
<evidence type="ECO:0000313" key="5">
    <source>
        <dbReference type="Proteomes" id="UP001519309"/>
    </source>
</evidence>
<evidence type="ECO:0000256" key="1">
    <source>
        <dbReference type="SAM" id="SignalP"/>
    </source>
</evidence>
<gene>
    <name evidence="2" type="ORF">AVL59_25295</name>
    <name evidence="3" type="ORF">J2Z21_008332</name>
</gene>
<name>A0A1B1B0T4_9ACTN</name>
<sequence length="78" mass="8183">MKKIGALAALTMTGLALATPAHAGNDSDHGHINVTGRNFSAANLCKQALGLVPLPAPWTDDAVDDACNNRDHIHYAHN</sequence>
<evidence type="ECO:0008006" key="6">
    <source>
        <dbReference type="Google" id="ProtNLM"/>
    </source>
</evidence>
<dbReference type="AlphaFoldDB" id="A0A1B1B0T4"/>
<organism evidence="2 4">
    <name type="scientific">Streptomyces griseochromogenes</name>
    <dbReference type="NCBI Taxonomy" id="68214"/>
    <lineage>
        <taxon>Bacteria</taxon>
        <taxon>Bacillati</taxon>
        <taxon>Actinomycetota</taxon>
        <taxon>Actinomycetes</taxon>
        <taxon>Kitasatosporales</taxon>
        <taxon>Streptomycetaceae</taxon>
        <taxon>Streptomyces</taxon>
    </lineage>
</organism>
<proteinExistence type="predicted"/>
<feature type="chain" id="PRO_5008519391" description="Chaplin domain-containing protein" evidence="1">
    <location>
        <begin position="24"/>
        <end position="78"/>
    </location>
</feature>
<dbReference type="Proteomes" id="UP001519309">
    <property type="component" value="Unassembled WGS sequence"/>
</dbReference>
<keyword evidence="5" id="KW-1185">Reference proteome</keyword>
<dbReference type="RefSeq" id="WP_067308473.1">
    <property type="nucleotide sequence ID" value="NZ_CP016279.1"/>
</dbReference>
<evidence type="ECO:0000313" key="3">
    <source>
        <dbReference type="EMBL" id="MBP2055318.1"/>
    </source>
</evidence>
<dbReference type="Proteomes" id="UP000092659">
    <property type="component" value="Chromosome"/>
</dbReference>
<dbReference type="OrthoDB" id="4265091at2"/>
<protein>
    <recommendedName>
        <fullName evidence="6">Chaplin domain-containing protein</fullName>
    </recommendedName>
</protein>
<keyword evidence="1" id="KW-0732">Signal</keyword>
<reference evidence="2 4" key="1">
    <citation type="submission" date="2016-06" db="EMBL/GenBank/DDBJ databases">
        <title>Complete genome sequence of Streptomyces griseochromogenes ATCC 14511, the Blasticidin S producer.</title>
        <authorList>
            <person name="Wu L."/>
        </authorList>
    </citation>
    <scope>NUCLEOTIDE SEQUENCE [LARGE SCALE GENOMIC DNA]</scope>
    <source>
        <strain evidence="2 4">ATCC 14511</strain>
    </source>
</reference>
<evidence type="ECO:0000313" key="2">
    <source>
        <dbReference type="EMBL" id="ANP52410.1"/>
    </source>
</evidence>